<evidence type="ECO:0000256" key="2">
    <source>
        <dbReference type="SAM" id="MobiDB-lite"/>
    </source>
</evidence>
<proteinExistence type="predicted"/>
<dbReference type="Proteomes" id="UP000604046">
    <property type="component" value="Unassembled WGS sequence"/>
</dbReference>
<gene>
    <name evidence="4" type="primary">RPL18AC</name>
    <name evidence="4" type="ORF">SNAT2548_LOCUS32317</name>
</gene>
<comment type="caution">
    <text evidence="4">The sequence shown here is derived from an EMBL/GenBank/DDBJ whole genome shotgun (WGS) entry which is preliminary data.</text>
</comment>
<feature type="coiled-coil region" evidence="1">
    <location>
        <begin position="297"/>
        <end position="390"/>
    </location>
</feature>
<feature type="coiled-coil region" evidence="1">
    <location>
        <begin position="118"/>
        <end position="231"/>
    </location>
</feature>
<dbReference type="OrthoDB" id="629492at2759"/>
<dbReference type="GO" id="GO:0016567">
    <property type="term" value="P:protein ubiquitination"/>
    <property type="evidence" value="ECO:0007669"/>
    <property type="project" value="InterPro"/>
</dbReference>
<dbReference type="InterPro" id="IPR003613">
    <property type="entry name" value="Ubox_domain"/>
</dbReference>
<dbReference type="PANTHER" id="PTHR46573">
    <property type="entry name" value="WD REPEAT, SAM AND U-BOX DOMAIN-CONTAINING PROTEIN 1"/>
    <property type="match status" value="1"/>
</dbReference>
<dbReference type="GO" id="GO:0004842">
    <property type="term" value="F:ubiquitin-protein transferase activity"/>
    <property type="evidence" value="ECO:0007669"/>
    <property type="project" value="InterPro"/>
</dbReference>
<evidence type="ECO:0000313" key="5">
    <source>
        <dbReference type="Proteomes" id="UP000604046"/>
    </source>
</evidence>
<keyword evidence="1" id="KW-0175">Coiled coil</keyword>
<evidence type="ECO:0000259" key="3">
    <source>
        <dbReference type="SMART" id="SM00504"/>
    </source>
</evidence>
<dbReference type="Pfam" id="PF04564">
    <property type="entry name" value="U-box"/>
    <property type="match status" value="1"/>
</dbReference>
<dbReference type="InterPro" id="IPR013083">
    <property type="entry name" value="Znf_RING/FYVE/PHD"/>
</dbReference>
<feature type="coiled-coil region" evidence="1">
    <location>
        <begin position="414"/>
        <end position="441"/>
    </location>
</feature>
<reference evidence="4" key="1">
    <citation type="submission" date="2021-02" db="EMBL/GenBank/DDBJ databases">
        <authorList>
            <person name="Dougan E. K."/>
            <person name="Rhodes N."/>
            <person name="Thang M."/>
            <person name="Chan C."/>
        </authorList>
    </citation>
    <scope>NUCLEOTIDE SEQUENCE</scope>
</reference>
<dbReference type="PANTHER" id="PTHR46573:SF1">
    <property type="entry name" value="WD REPEAT, SAM AND U-BOX DOMAIN-CONTAINING PROTEIN 1"/>
    <property type="match status" value="1"/>
</dbReference>
<dbReference type="SMART" id="SM00504">
    <property type="entry name" value="Ubox"/>
    <property type="match status" value="1"/>
</dbReference>
<dbReference type="EMBL" id="CAJNDS010002704">
    <property type="protein sequence ID" value="CAE7568734.1"/>
    <property type="molecule type" value="Genomic_DNA"/>
</dbReference>
<sequence>MSEQDAIRCMPAIAGIDCALCKQLLRSPVATGDGYSYCRQCILDWYRAHDRQNRVLASPITNEPLTDRMLLPNLNLRDAIRALHDRAMPAWRDAEKERLALRREIRKMATKDTLDPRVADAKAEADQTRVQLQNTKQELQRLQIELERYHTVMEDRDASVRDVETQARLAGLAAELQSSKTEVTRLQQELEKTRAQARLQAEKLEVSSIELQRARLSEQSLQQDLSRMKDEYRGALALKPTPSKEVELTKAHQELTASQAHIADLQAKLIAARQAVSRPDSPTALELPPASLLQADLSQMKQALSRQDTTIAELQTQITAVRAERRHWQELGEWREQRRLEAEDEALRLRNELATIERRNLISSELERTAEVATQEAERLEMELLRVQGQRQQSDSQLAGLASALGVTEADPEAEALIVKVQELQGQMQGQEALLRDLAASLTASAAEMPSPSDAKGEATSAGADDVERVIKSIDILKAKVHEAAREIFVRDELLAEAAAGIADFLEALGLAAPQLPKGAVEATRAALEALDAAEDSAARLARAAASAKQTPSARTDDVSRMSSEQ</sequence>
<feature type="region of interest" description="Disordered" evidence="2">
    <location>
        <begin position="445"/>
        <end position="464"/>
    </location>
</feature>
<feature type="region of interest" description="Disordered" evidence="2">
    <location>
        <begin position="541"/>
        <end position="566"/>
    </location>
</feature>
<dbReference type="Gene3D" id="3.30.40.10">
    <property type="entry name" value="Zinc/RING finger domain, C3HC4 (zinc finger)"/>
    <property type="match status" value="1"/>
</dbReference>
<dbReference type="InterPro" id="IPR052085">
    <property type="entry name" value="WD-SAM-U-box"/>
</dbReference>
<protein>
    <submittedName>
        <fullName evidence="4">RPL18AC protein</fullName>
    </submittedName>
</protein>
<dbReference type="AlphaFoldDB" id="A0A812UL85"/>
<organism evidence="4 5">
    <name type="scientific">Symbiodinium natans</name>
    <dbReference type="NCBI Taxonomy" id="878477"/>
    <lineage>
        <taxon>Eukaryota</taxon>
        <taxon>Sar</taxon>
        <taxon>Alveolata</taxon>
        <taxon>Dinophyceae</taxon>
        <taxon>Suessiales</taxon>
        <taxon>Symbiodiniaceae</taxon>
        <taxon>Symbiodinium</taxon>
    </lineage>
</organism>
<accession>A0A812UL85</accession>
<feature type="domain" description="U-box" evidence="3">
    <location>
        <begin position="15"/>
        <end position="83"/>
    </location>
</feature>
<evidence type="ECO:0000256" key="1">
    <source>
        <dbReference type="SAM" id="Coils"/>
    </source>
</evidence>
<keyword evidence="5" id="KW-1185">Reference proteome</keyword>
<evidence type="ECO:0000313" key="4">
    <source>
        <dbReference type="EMBL" id="CAE7568734.1"/>
    </source>
</evidence>
<name>A0A812UL85_9DINO</name>
<dbReference type="SUPFAM" id="SSF57850">
    <property type="entry name" value="RING/U-box"/>
    <property type="match status" value="1"/>
</dbReference>